<dbReference type="AlphaFoldDB" id="A0A1M6UFT4"/>
<evidence type="ECO:0000256" key="1">
    <source>
        <dbReference type="ARBA" id="ARBA00023015"/>
    </source>
</evidence>
<evidence type="ECO:0000259" key="4">
    <source>
        <dbReference type="PROSITE" id="PS50949"/>
    </source>
</evidence>
<dbReference type="RefSeq" id="WP_242949240.1">
    <property type="nucleotide sequence ID" value="NZ_FRAH01000039.1"/>
</dbReference>
<evidence type="ECO:0000313" key="6">
    <source>
        <dbReference type="Proteomes" id="UP000183975"/>
    </source>
</evidence>
<dbReference type="GeneID" id="78177658"/>
<organism evidence="5 6">
    <name type="scientific">Anaerotignum lactatifermentans DSM 14214</name>
    <dbReference type="NCBI Taxonomy" id="1121323"/>
    <lineage>
        <taxon>Bacteria</taxon>
        <taxon>Bacillati</taxon>
        <taxon>Bacillota</taxon>
        <taxon>Clostridia</taxon>
        <taxon>Lachnospirales</taxon>
        <taxon>Anaerotignaceae</taxon>
        <taxon>Anaerotignum</taxon>
    </lineage>
</organism>
<dbReference type="EMBL" id="FRAH01000039">
    <property type="protein sequence ID" value="SHK68046.1"/>
    <property type="molecule type" value="Genomic_DNA"/>
</dbReference>
<sequence>MQFDNGLPIYLQIVKEMTLRALSGAIKPGEKIPPVRELAAEFGVNPNTMQRAMAEMEREGLVYTERTSGRFLTKEEGVLVEKRKSFAKEETEKYLAYMKKIGFTTEEVASYVKVVGEKGEEQA</sequence>
<dbReference type="InterPro" id="IPR000524">
    <property type="entry name" value="Tscrpt_reg_HTH_GntR"/>
</dbReference>
<dbReference type="Pfam" id="PF00392">
    <property type="entry name" value="GntR"/>
    <property type="match status" value="1"/>
</dbReference>
<evidence type="ECO:0000256" key="3">
    <source>
        <dbReference type="ARBA" id="ARBA00023163"/>
    </source>
</evidence>
<dbReference type="Gene3D" id="1.10.10.10">
    <property type="entry name" value="Winged helix-like DNA-binding domain superfamily/Winged helix DNA-binding domain"/>
    <property type="match status" value="1"/>
</dbReference>
<name>A0A1M6UFT4_9FIRM</name>
<dbReference type="SUPFAM" id="SSF46785">
    <property type="entry name" value="Winged helix' DNA-binding domain"/>
    <property type="match status" value="1"/>
</dbReference>
<dbReference type="GO" id="GO:0003677">
    <property type="term" value="F:DNA binding"/>
    <property type="evidence" value="ECO:0007669"/>
    <property type="project" value="UniProtKB-KW"/>
</dbReference>
<dbReference type="Proteomes" id="UP000183975">
    <property type="component" value="Unassembled WGS sequence"/>
</dbReference>
<feature type="domain" description="HTH gntR-type" evidence="4">
    <location>
        <begin position="7"/>
        <end position="75"/>
    </location>
</feature>
<dbReference type="SMART" id="SM00345">
    <property type="entry name" value="HTH_GNTR"/>
    <property type="match status" value="1"/>
</dbReference>
<gene>
    <name evidence="5" type="ORF">SAMN02745138_02149</name>
</gene>
<protein>
    <submittedName>
        <fullName evidence="5">DNA-binding transcriptional regulator YhcF, GntR family</fullName>
    </submittedName>
</protein>
<dbReference type="PRINTS" id="PR00035">
    <property type="entry name" value="HTHGNTR"/>
</dbReference>
<dbReference type="InterPro" id="IPR036388">
    <property type="entry name" value="WH-like_DNA-bd_sf"/>
</dbReference>
<keyword evidence="2 5" id="KW-0238">DNA-binding</keyword>
<keyword evidence="1" id="KW-0805">Transcription regulation</keyword>
<dbReference type="PANTHER" id="PTHR38445:SF6">
    <property type="entry name" value="GNTR-FAMILY TRANSCRIPTIONAL REGULATOR"/>
    <property type="match status" value="1"/>
</dbReference>
<dbReference type="InterPro" id="IPR036390">
    <property type="entry name" value="WH_DNA-bd_sf"/>
</dbReference>
<dbReference type="PANTHER" id="PTHR38445">
    <property type="entry name" value="HTH-TYPE TRANSCRIPTIONAL REPRESSOR YTRA"/>
    <property type="match status" value="1"/>
</dbReference>
<evidence type="ECO:0000313" key="5">
    <source>
        <dbReference type="EMBL" id="SHK68046.1"/>
    </source>
</evidence>
<dbReference type="CDD" id="cd07377">
    <property type="entry name" value="WHTH_GntR"/>
    <property type="match status" value="1"/>
</dbReference>
<evidence type="ECO:0000256" key="2">
    <source>
        <dbReference type="ARBA" id="ARBA00023125"/>
    </source>
</evidence>
<dbReference type="PROSITE" id="PS50949">
    <property type="entry name" value="HTH_GNTR"/>
    <property type="match status" value="1"/>
</dbReference>
<keyword evidence="3" id="KW-0804">Transcription</keyword>
<reference evidence="5 6" key="1">
    <citation type="submission" date="2016-11" db="EMBL/GenBank/DDBJ databases">
        <authorList>
            <person name="Jaros S."/>
            <person name="Januszkiewicz K."/>
            <person name="Wedrychowicz H."/>
        </authorList>
    </citation>
    <scope>NUCLEOTIDE SEQUENCE [LARGE SCALE GENOMIC DNA]</scope>
    <source>
        <strain evidence="5 6">DSM 14214</strain>
    </source>
</reference>
<keyword evidence="6" id="KW-1185">Reference proteome</keyword>
<proteinExistence type="predicted"/>
<dbReference type="GO" id="GO:0003700">
    <property type="term" value="F:DNA-binding transcription factor activity"/>
    <property type="evidence" value="ECO:0007669"/>
    <property type="project" value="InterPro"/>
</dbReference>
<accession>A0A1M6UFT4</accession>